<evidence type="ECO:0000313" key="4">
    <source>
        <dbReference type="Proteomes" id="UP001302429"/>
    </source>
</evidence>
<sequence>MTLVANMQRRHFLQLGGVAALGTLLPVTRILAQDSFAGLSNMATDAKPISREERLQRLAKAQRLMREQGMSALLIEPGSSLDYFTGVQWWRSERLTAAVLGADGALAIVTPFFEEPSIQESLSVEAEILTWDEHENPLRKVADWLARTGNTSGNIGIEKTVRFFAVDGLKRVMPDAKIVSASPVILGCRMFKSASELALMQTASDITLAAYAYTLPRIERGMTPSDISAIMNGATRALGGQPKFAIALVGEAAAYPHGSDQPQEVKEGEIVLMDCGCSVHGYRSDISRTIVYGEPTAKQRQVWQHMRNGQDVVFEAAQIGVAAGSVDDAVRAYYETLGYGPDYKLPGTSHRTGHGIGMDGHESINLVRGETTELAAGMCFSNEPGIYLPGEFGVRIEDCFYMTEDGPRYFTQPSKAIDEPFG</sequence>
<evidence type="ECO:0000259" key="2">
    <source>
        <dbReference type="Pfam" id="PF01321"/>
    </source>
</evidence>
<feature type="domain" description="Peptidase M24" evidence="1">
    <location>
        <begin position="199"/>
        <end position="404"/>
    </location>
</feature>
<protein>
    <submittedName>
        <fullName evidence="3">Xaa-Pro peptidase family protein</fullName>
    </submittedName>
</protein>
<proteinExistence type="predicted"/>
<dbReference type="PANTHER" id="PTHR46112:SF3">
    <property type="entry name" value="AMINOPEPTIDASE YPDF"/>
    <property type="match status" value="1"/>
</dbReference>
<dbReference type="InterPro" id="IPR029149">
    <property type="entry name" value="Creatin/AminoP/Spt16_N"/>
</dbReference>
<keyword evidence="4" id="KW-1185">Reference proteome</keyword>
<dbReference type="PROSITE" id="PS51318">
    <property type="entry name" value="TAT"/>
    <property type="match status" value="1"/>
</dbReference>
<dbReference type="EMBL" id="CP136594">
    <property type="protein sequence ID" value="WOE74106.1"/>
    <property type="molecule type" value="Genomic_DNA"/>
</dbReference>
<dbReference type="PANTHER" id="PTHR46112">
    <property type="entry name" value="AMINOPEPTIDASE"/>
    <property type="match status" value="1"/>
</dbReference>
<reference evidence="3 4" key="1">
    <citation type="submission" date="2023-10" db="EMBL/GenBank/DDBJ databases">
        <title>Complete genome sequence of a Sphingomonadaceae bacterium.</title>
        <authorList>
            <person name="Yan C."/>
        </authorList>
    </citation>
    <scope>NUCLEOTIDE SEQUENCE [LARGE SCALE GENOMIC DNA]</scope>
    <source>
        <strain evidence="3 4">SCSIO 66989</strain>
    </source>
</reference>
<feature type="domain" description="Creatinase N-terminal" evidence="2">
    <location>
        <begin position="57"/>
        <end position="190"/>
    </location>
</feature>
<dbReference type="Gene3D" id="3.40.350.10">
    <property type="entry name" value="Creatinase/prolidase N-terminal domain"/>
    <property type="match status" value="1"/>
</dbReference>
<dbReference type="InterPro" id="IPR036005">
    <property type="entry name" value="Creatinase/aminopeptidase-like"/>
</dbReference>
<evidence type="ECO:0000259" key="1">
    <source>
        <dbReference type="Pfam" id="PF00557"/>
    </source>
</evidence>
<name>A0AA97F613_9SPHN</name>
<evidence type="ECO:0000313" key="3">
    <source>
        <dbReference type="EMBL" id="WOE74106.1"/>
    </source>
</evidence>
<dbReference type="InterPro" id="IPR050659">
    <property type="entry name" value="Peptidase_M24B"/>
</dbReference>
<dbReference type="SUPFAM" id="SSF55920">
    <property type="entry name" value="Creatinase/aminopeptidase"/>
    <property type="match status" value="1"/>
</dbReference>
<organism evidence="3 4">
    <name type="scientific">Alterisphingorhabdus coralli</name>
    <dbReference type="NCBI Taxonomy" id="3071408"/>
    <lineage>
        <taxon>Bacteria</taxon>
        <taxon>Pseudomonadati</taxon>
        <taxon>Pseudomonadota</taxon>
        <taxon>Alphaproteobacteria</taxon>
        <taxon>Sphingomonadales</taxon>
        <taxon>Sphingomonadaceae</taxon>
        <taxon>Alterisphingorhabdus (ex Yan et al. 2024)</taxon>
    </lineage>
</organism>
<dbReference type="InterPro" id="IPR000587">
    <property type="entry name" value="Creatinase_N"/>
</dbReference>
<dbReference type="KEGG" id="acoa:RB602_09575"/>
<accession>A0AA97F613</accession>
<dbReference type="Proteomes" id="UP001302429">
    <property type="component" value="Chromosome"/>
</dbReference>
<dbReference type="SUPFAM" id="SSF53092">
    <property type="entry name" value="Creatinase/prolidase N-terminal domain"/>
    <property type="match status" value="1"/>
</dbReference>
<dbReference type="InterPro" id="IPR000994">
    <property type="entry name" value="Pept_M24"/>
</dbReference>
<gene>
    <name evidence="3" type="ORF">RB602_09575</name>
</gene>
<dbReference type="Pfam" id="PF01321">
    <property type="entry name" value="Creatinase_N"/>
    <property type="match status" value="1"/>
</dbReference>
<dbReference type="Gene3D" id="3.90.230.10">
    <property type="entry name" value="Creatinase/methionine aminopeptidase superfamily"/>
    <property type="match status" value="1"/>
</dbReference>
<dbReference type="Pfam" id="PF00557">
    <property type="entry name" value="Peptidase_M24"/>
    <property type="match status" value="1"/>
</dbReference>
<dbReference type="AlphaFoldDB" id="A0AA97F613"/>
<dbReference type="RefSeq" id="WP_317080337.1">
    <property type="nucleotide sequence ID" value="NZ_CP136594.1"/>
</dbReference>
<dbReference type="InterPro" id="IPR006311">
    <property type="entry name" value="TAT_signal"/>
</dbReference>